<accession>A0A5E4N4X6</accession>
<name>A0A5E4N4X6_9HEMI</name>
<dbReference type="Proteomes" id="UP000325440">
    <property type="component" value="Unassembled WGS sequence"/>
</dbReference>
<evidence type="ECO:0000313" key="2">
    <source>
        <dbReference type="EMBL" id="VVC39752.1"/>
    </source>
</evidence>
<keyword evidence="3" id="KW-1185">Reference proteome</keyword>
<sequence length="123" mass="14128">MTTQIGVLSCGIILAFAVLTGLFPLQTKGNIIDQRVLQRELDNSQEMMSMDDKDEFRELEEPVLNDYTIKTKIEDQALENALINYLFAKQMMTKIHARTDSIRAQKKRSYWKQCAFNAVSCFG</sequence>
<keyword evidence="1" id="KW-1133">Transmembrane helix</keyword>
<keyword evidence="1" id="KW-0812">Transmembrane</keyword>
<reference evidence="2 3" key="1">
    <citation type="submission" date="2019-08" db="EMBL/GenBank/DDBJ databases">
        <authorList>
            <person name="Alioto T."/>
            <person name="Alioto T."/>
            <person name="Gomez Garrido J."/>
        </authorList>
    </citation>
    <scope>NUCLEOTIDE SEQUENCE [LARGE SCALE GENOMIC DNA]</scope>
</reference>
<dbReference type="OrthoDB" id="6410451at2759"/>
<proteinExistence type="predicted"/>
<gene>
    <name evidence="2" type="ORF">CINCED_3A006400</name>
</gene>
<evidence type="ECO:0000313" key="3">
    <source>
        <dbReference type="Proteomes" id="UP000325440"/>
    </source>
</evidence>
<dbReference type="EMBL" id="CABPRJ010001897">
    <property type="protein sequence ID" value="VVC39752.1"/>
    <property type="molecule type" value="Genomic_DNA"/>
</dbReference>
<organism evidence="2 3">
    <name type="scientific">Cinara cedri</name>
    <dbReference type="NCBI Taxonomy" id="506608"/>
    <lineage>
        <taxon>Eukaryota</taxon>
        <taxon>Metazoa</taxon>
        <taxon>Ecdysozoa</taxon>
        <taxon>Arthropoda</taxon>
        <taxon>Hexapoda</taxon>
        <taxon>Insecta</taxon>
        <taxon>Pterygota</taxon>
        <taxon>Neoptera</taxon>
        <taxon>Paraneoptera</taxon>
        <taxon>Hemiptera</taxon>
        <taxon>Sternorrhyncha</taxon>
        <taxon>Aphidomorpha</taxon>
        <taxon>Aphidoidea</taxon>
        <taxon>Aphididae</taxon>
        <taxon>Lachninae</taxon>
        <taxon>Cinara</taxon>
    </lineage>
</organism>
<protein>
    <recommendedName>
        <fullName evidence="4">Prohormone-1</fullName>
    </recommendedName>
</protein>
<evidence type="ECO:0000256" key="1">
    <source>
        <dbReference type="SAM" id="Phobius"/>
    </source>
</evidence>
<dbReference type="AlphaFoldDB" id="A0A5E4N4X6"/>
<feature type="transmembrane region" description="Helical" evidence="1">
    <location>
        <begin position="6"/>
        <end position="25"/>
    </location>
</feature>
<evidence type="ECO:0008006" key="4">
    <source>
        <dbReference type="Google" id="ProtNLM"/>
    </source>
</evidence>
<keyword evidence="1" id="KW-0472">Membrane</keyword>